<keyword evidence="3" id="KW-1185">Reference proteome</keyword>
<dbReference type="EMBL" id="JAQGFR010000018">
    <property type="protein sequence ID" value="MEB8512596.1"/>
    <property type="molecule type" value="Genomic_DNA"/>
</dbReference>
<keyword evidence="2" id="KW-0347">Helicase</keyword>
<evidence type="ECO:0000313" key="2">
    <source>
        <dbReference type="EMBL" id="MEB8512596.1"/>
    </source>
</evidence>
<reference evidence="2 3" key="1">
    <citation type="submission" date="2022-11" db="EMBL/GenBank/DDBJ databases">
        <title>Comparative genomics analysis of Acidithiobacillus ferriphilus.</title>
        <authorList>
            <person name="Ma L."/>
        </authorList>
    </citation>
    <scope>NUCLEOTIDE SEQUENCE [LARGE SCALE GENOMIC DNA]</scope>
    <source>
        <strain evidence="2 3">DY15</strain>
    </source>
</reference>
<dbReference type="Gene3D" id="3.40.50.300">
    <property type="entry name" value="P-loop containing nucleotide triphosphate hydrolases"/>
    <property type="match status" value="1"/>
</dbReference>
<evidence type="ECO:0000259" key="1">
    <source>
        <dbReference type="Pfam" id="PF04851"/>
    </source>
</evidence>
<evidence type="ECO:0000313" key="3">
    <source>
        <dbReference type="Proteomes" id="UP001308776"/>
    </source>
</evidence>
<comment type="caution">
    <text evidence="2">The sequence shown here is derived from an EMBL/GenBank/DDBJ whole genome shotgun (WGS) entry which is preliminary data.</text>
</comment>
<dbReference type="InterPro" id="IPR027417">
    <property type="entry name" value="P-loop_NTPase"/>
</dbReference>
<sequence length="109" mass="11555">MTHLANLKPHTAVCSGLTLEPHQSDAVNCVLDAWTDQDRATIVMACGTGKTIVGLTVAGKVVAADNAASVGVFVPSLGLIKQTIQVWREFHPWGNRFRVIAVCSDAGVE</sequence>
<accession>A0ABU6FKL8</accession>
<protein>
    <submittedName>
        <fullName evidence="2">DEAD/DEAH box helicase family protein</fullName>
    </submittedName>
</protein>
<dbReference type="InterPro" id="IPR006935">
    <property type="entry name" value="Helicase/UvrB_N"/>
</dbReference>
<organism evidence="2 3">
    <name type="scientific">Acidithiobacillus ferriphilus</name>
    <dbReference type="NCBI Taxonomy" id="1689834"/>
    <lineage>
        <taxon>Bacteria</taxon>
        <taxon>Pseudomonadati</taxon>
        <taxon>Pseudomonadota</taxon>
        <taxon>Acidithiobacillia</taxon>
        <taxon>Acidithiobacillales</taxon>
        <taxon>Acidithiobacillaceae</taxon>
        <taxon>Acidithiobacillus</taxon>
    </lineage>
</organism>
<dbReference type="RefSeq" id="WP_325801287.1">
    <property type="nucleotide sequence ID" value="NZ_JAQGFR010000018.1"/>
</dbReference>
<dbReference type="Proteomes" id="UP001308776">
    <property type="component" value="Unassembled WGS sequence"/>
</dbReference>
<dbReference type="SUPFAM" id="SSF52540">
    <property type="entry name" value="P-loop containing nucleoside triphosphate hydrolases"/>
    <property type="match status" value="1"/>
</dbReference>
<keyword evidence="2" id="KW-0378">Hydrolase</keyword>
<feature type="domain" description="Helicase/UvrB N-terminal" evidence="1">
    <location>
        <begin position="17"/>
        <end position="92"/>
    </location>
</feature>
<proteinExistence type="predicted"/>
<gene>
    <name evidence="2" type="ORF">OW717_00890</name>
</gene>
<name>A0ABU6FKL8_9PROT</name>
<feature type="non-terminal residue" evidence="2">
    <location>
        <position position="109"/>
    </location>
</feature>
<keyword evidence="2" id="KW-0067">ATP-binding</keyword>
<keyword evidence="2" id="KW-0547">Nucleotide-binding</keyword>
<dbReference type="GO" id="GO:0004386">
    <property type="term" value="F:helicase activity"/>
    <property type="evidence" value="ECO:0007669"/>
    <property type="project" value="UniProtKB-KW"/>
</dbReference>
<dbReference type="Pfam" id="PF04851">
    <property type="entry name" value="ResIII"/>
    <property type="match status" value="1"/>
</dbReference>